<keyword evidence="1" id="KW-0175">Coiled coil</keyword>
<dbReference type="PANTHER" id="PTHR15852:SF16">
    <property type="entry name" value="PROTEIN DISULFIDE ISOMERASE PTAC5, CHLOROPLASTIC"/>
    <property type="match status" value="1"/>
</dbReference>
<dbReference type="InterPro" id="IPR036366">
    <property type="entry name" value="PGBDSf"/>
</dbReference>
<evidence type="ECO:0000256" key="1">
    <source>
        <dbReference type="SAM" id="Coils"/>
    </source>
</evidence>
<dbReference type="Pfam" id="PF01471">
    <property type="entry name" value="PG_binding_1"/>
    <property type="match status" value="1"/>
</dbReference>
<dbReference type="SUPFAM" id="SSF47090">
    <property type="entry name" value="PGBD-like"/>
    <property type="match status" value="1"/>
</dbReference>
<dbReference type="OrthoDB" id="1001489at2759"/>
<dbReference type="EMBL" id="JADFTS010000005">
    <property type="protein sequence ID" value="KAF9604779.1"/>
    <property type="molecule type" value="Genomic_DNA"/>
</dbReference>
<dbReference type="Gene3D" id="1.10.101.10">
    <property type="entry name" value="PGBD-like superfamily/PGBD"/>
    <property type="match status" value="1"/>
</dbReference>
<proteinExistence type="predicted"/>
<dbReference type="PANTHER" id="PTHR15852">
    <property type="entry name" value="PLASTID TRANSCRIPTIONALLY ACTIVE PROTEIN"/>
    <property type="match status" value="1"/>
</dbReference>
<reference evidence="3 4" key="1">
    <citation type="submission" date="2020-10" db="EMBL/GenBank/DDBJ databases">
        <title>The Coptis chinensis genome and diversification of protoberbering-type alkaloids.</title>
        <authorList>
            <person name="Wang B."/>
            <person name="Shu S."/>
            <person name="Song C."/>
            <person name="Liu Y."/>
        </authorList>
    </citation>
    <scope>NUCLEOTIDE SEQUENCE [LARGE SCALE GENOMIC DNA]</scope>
    <source>
        <strain evidence="3">HL-2020</strain>
        <tissue evidence="3">Leaf</tissue>
    </source>
</reference>
<dbReference type="Proteomes" id="UP000631114">
    <property type="component" value="Unassembled WGS sequence"/>
</dbReference>
<feature type="domain" description="Peptidoglycan binding-like" evidence="2">
    <location>
        <begin position="191"/>
        <end position="249"/>
    </location>
</feature>
<keyword evidence="4" id="KW-1185">Reference proteome</keyword>
<gene>
    <name evidence="3" type="ORF">IFM89_010320</name>
</gene>
<evidence type="ECO:0000259" key="2">
    <source>
        <dbReference type="Pfam" id="PF01471"/>
    </source>
</evidence>
<dbReference type="InterPro" id="IPR002477">
    <property type="entry name" value="Peptidoglycan-bd-like"/>
</dbReference>
<dbReference type="GO" id="GO:0003756">
    <property type="term" value="F:protein disulfide isomerase activity"/>
    <property type="evidence" value="ECO:0007669"/>
    <property type="project" value="TreeGrafter"/>
</dbReference>
<accession>A0A835LVH0</accession>
<feature type="coiled-coil region" evidence="1">
    <location>
        <begin position="85"/>
        <end position="119"/>
    </location>
</feature>
<protein>
    <recommendedName>
        <fullName evidence="2">Peptidoglycan binding-like domain-containing protein</fullName>
    </recommendedName>
</protein>
<evidence type="ECO:0000313" key="4">
    <source>
        <dbReference type="Proteomes" id="UP000631114"/>
    </source>
</evidence>
<name>A0A835LVH0_9MAGN</name>
<dbReference type="InterPro" id="IPR036365">
    <property type="entry name" value="PGBD-like_sf"/>
</dbReference>
<comment type="caution">
    <text evidence="3">The sequence shown here is derived from an EMBL/GenBank/DDBJ whole genome shotgun (WGS) entry which is preliminary data.</text>
</comment>
<organism evidence="3 4">
    <name type="scientific">Coptis chinensis</name>
    <dbReference type="NCBI Taxonomy" id="261450"/>
    <lineage>
        <taxon>Eukaryota</taxon>
        <taxon>Viridiplantae</taxon>
        <taxon>Streptophyta</taxon>
        <taxon>Embryophyta</taxon>
        <taxon>Tracheophyta</taxon>
        <taxon>Spermatophyta</taxon>
        <taxon>Magnoliopsida</taxon>
        <taxon>Ranunculales</taxon>
        <taxon>Ranunculaceae</taxon>
        <taxon>Coptidoideae</taxon>
        <taxon>Coptis</taxon>
    </lineage>
</organism>
<dbReference type="GO" id="GO:0009507">
    <property type="term" value="C:chloroplast"/>
    <property type="evidence" value="ECO:0007669"/>
    <property type="project" value="TreeGrafter"/>
</dbReference>
<sequence>MATSSSLLLLHAPSPPPSHSMLFHRLHTPSQLNSLSFHIHKPRCFSLVSASSSNNPSSSWEREEIRWLREEQRWIREEQRWVREETRWSAERESLLQEIDHLKKQVQALERQKSSSVSENVSSVDNILKVLKEVDLSTVNKNMISESGSGPIPMMLESEKEEVRAFDSGVNEEMKKTKNKRISSLRKGSEGVEVHAMQEALQNLGFYSGEEDMEFSSFSSGTERAVKTWQASLGACEDGIMTAELLEKLFMEQGAVDPNFHESTNGASVASVTEVLEIKQNFIKENEVAEFEASHHRVFLLGENRWEDSSRLVGRNKEVSASMVGISTTKCIACRGRGAYYALNVMELANQISSRSFWNGLTREQNVRTVKALATTFAMYVKGKHISVPD</sequence>
<evidence type="ECO:0000313" key="3">
    <source>
        <dbReference type="EMBL" id="KAF9604779.1"/>
    </source>
</evidence>
<dbReference type="GO" id="GO:0009658">
    <property type="term" value="P:chloroplast organization"/>
    <property type="evidence" value="ECO:0007669"/>
    <property type="project" value="TreeGrafter"/>
</dbReference>
<dbReference type="AlphaFoldDB" id="A0A835LVH0"/>